<evidence type="ECO:0000256" key="7">
    <source>
        <dbReference type="ARBA" id="ARBA00023128"/>
    </source>
</evidence>
<organism evidence="14 15">
    <name type="scientific">Sphagnurus paluster</name>
    <dbReference type="NCBI Taxonomy" id="117069"/>
    <lineage>
        <taxon>Eukaryota</taxon>
        <taxon>Fungi</taxon>
        <taxon>Dikarya</taxon>
        <taxon>Basidiomycota</taxon>
        <taxon>Agaricomycotina</taxon>
        <taxon>Agaricomycetes</taxon>
        <taxon>Agaricomycetidae</taxon>
        <taxon>Agaricales</taxon>
        <taxon>Tricholomatineae</taxon>
        <taxon>Lyophyllaceae</taxon>
        <taxon>Sphagnurus</taxon>
    </lineage>
</organism>
<dbReference type="SMART" id="SM00906">
    <property type="entry name" value="Fungal_trans"/>
    <property type="match status" value="1"/>
</dbReference>
<evidence type="ECO:0000256" key="4">
    <source>
        <dbReference type="ARBA" id="ARBA00022692"/>
    </source>
</evidence>
<proteinExistence type="predicted"/>
<dbReference type="InterPro" id="IPR023395">
    <property type="entry name" value="MCP_dom_sf"/>
</dbReference>
<dbReference type="InterPro" id="IPR018108">
    <property type="entry name" value="MCP_transmembrane"/>
</dbReference>
<dbReference type="GO" id="GO:0055085">
    <property type="term" value="P:transmembrane transport"/>
    <property type="evidence" value="ECO:0007669"/>
    <property type="project" value="InterPro"/>
</dbReference>
<feature type="repeat" description="Solcar" evidence="10">
    <location>
        <begin position="108"/>
        <end position="196"/>
    </location>
</feature>
<evidence type="ECO:0000256" key="6">
    <source>
        <dbReference type="ARBA" id="ARBA00022989"/>
    </source>
</evidence>
<protein>
    <recommendedName>
        <fullName evidence="13">Xylanolytic transcriptional activator regulatory domain-containing protein</fullName>
    </recommendedName>
</protein>
<evidence type="ECO:0000256" key="11">
    <source>
        <dbReference type="SAM" id="MobiDB-lite"/>
    </source>
</evidence>
<dbReference type="InterPro" id="IPR007219">
    <property type="entry name" value="XnlR_reg_dom"/>
</dbReference>
<feature type="transmembrane region" description="Helical" evidence="12">
    <location>
        <begin position="72"/>
        <end position="93"/>
    </location>
</feature>
<keyword evidence="5" id="KW-0677">Repeat</keyword>
<evidence type="ECO:0000256" key="12">
    <source>
        <dbReference type="SAM" id="Phobius"/>
    </source>
</evidence>
<comment type="caution">
    <text evidence="14">The sequence shown here is derived from an EMBL/GenBank/DDBJ whole genome shotgun (WGS) entry which is preliminary data.</text>
</comment>
<reference evidence="14" key="2">
    <citation type="submission" date="2021-10" db="EMBL/GenBank/DDBJ databases">
        <title>Phylogenomics reveals ancestral predisposition of the termite-cultivated fungus Termitomyces towards a domesticated lifestyle.</title>
        <authorList>
            <person name="Auxier B."/>
            <person name="Grum-Grzhimaylo A."/>
            <person name="Cardenas M.E."/>
            <person name="Lodge J.D."/>
            <person name="Laessoe T."/>
            <person name="Pedersen O."/>
            <person name="Smith M.E."/>
            <person name="Kuyper T.W."/>
            <person name="Franco-Molano E.A."/>
            <person name="Baroni T.J."/>
            <person name="Aanen D.K."/>
        </authorList>
    </citation>
    <scope>NUCLEOTIDE SEQUENCE</scope>
    <source>
        <strain evidence="14">D49</strain>
    </source>
</reference>
<dbReference type="OrthoDB" id="3364175at2759"/>
<evidence type="ECO:0000256" key="1">
    <source>
        <dbReference type="ARBA" id="ARBA00004123"/>
    </source>
</evidence>
<dbReference type="GO" id="GO:0031966">
    <property type="term" value="C:mitochondrial membrane"/>
    <property type="evidence" value="ECO:0007669"/>
    <property type="project" value="UniProtKB-SubCell"/>
</dbReference>
<evidence type="ECO:0000256" key="3">
    <source>
        <dbReference type="ARBA" id="ARBA00022448"/>
    </source>
</evidence>
<accession>A0A9P7FZW3</accession>
<feature type="repeat" description="Solcar" evidence="10">
    <location>
        <begin position="1"/>
        <end position="96"/>
    </location>
</feature>
<dbReference type="GO" id="GO:0008270">
    <property type="term" value="F:zinc ion binding"/>
    <property type="evidence" value="ECO:0007669"/>
    <property type="project" value="InterPro"/>
</dbReference>
<reference evidence="14" key="1">
    <citation type="submission" date="2021-02" db="EMBL/GenBank/DDBJ databases">
        <authorList>
            <person name="Nieuwenhuis M."/>
            <person name="Van De Peppel L.J.J."/>
        </authorList>
    </citation>
    <scope>NUCLEOTIDE SEQUENCE</scope>
    <source>
        <strain evidence="14">D49</strain>
    </source>
</reference>
<dbReference type="PROSITE" id="PS50920">
    <property type="entry name" value="SOLCAR"/>
    <property type="match status" value="2"/>
</dbReference>
<dbReference type="PANTHER" id="PTHR31001">
    <property type="entry name" value="UNCHARACTERIZED TRANSCRIPTIONAL REGULATORY PROTEIN"/>
    <property type="match status" value="1"/>
</dbReference>
<dbReference type="Pfam" id="PF04082">
    <property type="entry name" value="Fungal_trans"/>
    <property type="match status" value="1"/>
</dbReference>
<feature type="compositionally biased region" description="Low complexity" evidence="11">
    <location>
        <begin position="254"/>
        <end position="274"/>
    </location>
</feature>
<dbReference type="GO" id="GO:0006351">
    <property type="term" value="P:DNA-templated transcription"/>
    <property type="evidence" value="ECO:0007669"/>
    <property type="project" value="InterPro"/>
</dbReference>
<keyword evidence="15" id="KW-1185">Reference proteome</keyword>
<dbReference type="CDD" id="cd12148">
    <property type="entry name" value="fungal_TF_MHR"/>
    <property type="match status" value="1"/>
</dbReference>
<comment type="subcellular location">
    <subcellularLocation>
        <location evidence="2">Mitochondrion membrane</location>
        <topology evidence="2">Multi-pass membrane protein</topology>
    </subcellularLocation>
    <subcellularLocation>
        <location evidence="1">Nucleus</location>
    </subcellularLocation>
</comment>
<dbReference type="GO" id="GO:0003677">
    <property type="term" value="F:DNA binding"/>
    <property type="evidence" value="ECO:0007669"/>
    <property type="project" value="InterPro"/>
</dbReference>
<dbReference type="InterPro" id="IPR050613">
    <property type="entry name" value="Sec_Metabolite_Reg"/>
</dbReference>
<feature type="region of interest" description="Disordered" evidence="11">
    <location>
        <begin position="236"/>
        <end position="307"/>
    </location>
</feature>
<evidence type="ECO:0000313" key="14">
    <source>
        <dbReference type="EMBL" id="KAG5639468.1"/>
    </source>
</evidence>
<evidence type="ECO:0000313" key="15">
    <source>
        <dbReference type="Proteomes" id="UP000717328"/>
    </source>
</evidence>
<keyword evidence="4 10" id="KW-0812">Transmembrane</keyword>
<dbReference type="SUPFAM" id="SSF103506">
    <property type="entry name" value="Mitochondrial carrier"/>
    <property type="match status" value="1"/>
</dbReference>
<name>A0A9P7FZW3_9AGAR</name>
<gene>
    <name evidence="14" type="ORF">H0H81_001590</name>
</gene>
<evidence type="ECO:0000256" key="9">
    <source>
        <dbReference type="ARBA" id="ARBA00023242"/>
    </source>
</evidence>
<keyword evidence="7" id="KW-0496">Mitochondrion</keyword>
<keyword evidence="3" id="KW-0813">Transport</keyword>
<evidence type="ECO:0000256" key="5">
    <source>
        <dbReference type="ARBA" id="ARBA00022737"/>
    </source>
</evidence>
<keyword evidence="6 12" id="KW-1133">Transmembrane helix</keyword>
<evidence type="ECO:0000256" key="2">
    <source>
        <dbReference type="ARBA" id="ARBA00004225"/>
    </source>
</evidence>
<dbReference type="GO" id="GO:0005634">
    <property type="term" value="C:nucleus"/>
    <property type="evidence" value="ECO:0007669"/>
    <property type="project" value="UniProtKB-SubCell"/>
</dbReference>
<dbReference type="AlphaFoldDB" id="A0A9P7FZW3"/>
<keyword evidence="9" id="KW-0539">Nucleus</keyword>
<dbReference type="InterPro" id="IPR002067">
    <property type="entry name" value="MCP"/>
</dbReference>
<dbReference type="Gene3D" id="1.50.40.10">
    <property type="entry name" value="Mitochondrial carrier domain"/>
    <property type="match status" value="1"/>
</dbReference>
<keyword evidence="8 10" id="KW-0472">Membrane</keyword>
<dbReference type="Pfam" id="PF00153">
    <property type="entry name" value="Mito_carr"/>
    <property type="match status" value="1"/>
</dbReference>
<dbReference type="EMBL" id="JABCKI010005720">
    <property type="protein sequence ID" value="KAG5639468.1"/>
    <property type="molecule type" value="Genomic_DNA"/>
</dbReference>
<dbReference type="Proteomes" id="UP000717328">
    <property type="component" value="Unassembled WGS sequence"/>
</dbReference>
<dbReference type="PRINTS" id="PR00926">
    <property type="entry name" value="MITOCARRIER"/>
</dbReference>
<sequence>MSVFVTYPLDVIRVRMAFQTKSPGQHAPPTFTQAYKQIYQEHTMFPASTGSQTIPHRHYIDRFPILKFYRGFSVTIAGMIPYAGVSFLSWGFLRAHFLPPDKAGHRPPTPVADLTIGAVSGMIAQTASYPFEIVRRRMQVGGITRPDRWLRLGETVGAVWQSGGWRGFYVGLTIGYLKVVPMTASALNVDRNAIANILALFARPAPARPPNAPALPSSEQTIQQLLTRIASLEKALGEQKGQQSQTKTEPVPDGLFLSSPSSSSTFASTGNPSPYASPAPDTHPPPSPPADPRYEEEEDNSFHCTNHLSPTTYASHSALAHLSVGHHGEYIGRGSLVCALHSISTGKHPRFLYAKSTDSTCAYRAHSRIMSNSLMERLEDLIRNIPPMSIMTALLQAFFRESNWRFGVPEDWFYTACGQMWAVLEYPGPHGMQINPNWLSLLFAMLAYAPKASLAANGGAVTDPDHFSDHAFSCAMAARRIAEDDYMNKPNLSIMVSAADGVVLACLAVPLLCSYLSQRGRVSEAWKLVGNGLRNAISVGMHRDPEWRQWQVMSKDEILLRRRAWWGLYIWDKMYSYLLGRPQMIRQEMFDVAVPNTTDLEGSRTLFDLGQVNFIQLAALAGEIMDACFGVAHPDIPLFFEMDKRLEHWERSLPPEYQLPRDEGMTRNLTTTELLTVNHQRYALHTWYLLFRTKIHIAALTGVRTSRQRSADILASRDACVLVCMRLIRLQCDNHDYTYRAEEGCTFPGSVWSFEGCFSLFEASVALLTTLTRYPWESKIREADSLVTRAIDVLTHVAGYENGKRSEIPRMAATVLGSLQEESWWQAQLSNKAPVTPPLPHEIFEASPHSNAYIALQSQAFDAGYEYFASMTNPSLFPPNLINQIPSAGQPFCHVSNGSGIFLKDGLREDS</sequence>
<evidence type="ECO:0000256" key="8">
    <source>
        <dbReference type="ARBA" id="ARBA00023136"/>
    </source>
</evidence>
<evidence type="ECO:0000256" key="10">
    <source>
        <dbReference type="PROSITE-ProRule" id="PRU00282"/>
    </source>
</evidence>
<feature type="domain" description="Xylanolytic transcriptional activator regulatory" evidence="13">
    <location>
        <begin position="525"/>
        <end position="601"/>
    </location>
</feature>
<feature type="compositionally biased region" description="Pro residues" evidence="11">
    <location>
        <begin position="275"/>
        <end position="291"/>
    </location>
</feature>
<evidence type="ECO:0000259" key="13">
    <source>
        <dbReference type="SMART" id="SM00906"/>
    </source>
</evidence>